<evidence type="ECO:0000256" key="4">
    <source>
        <dbReference type="PROSITE-ProRule" id="PRU01091"/>
    </source>
</evidence>
<evidence type="ECO:0000313" key="7">
    <source>
        <dbReference type="Proteomes" id="UP001240171"/>
    </source>
</evidence>
<comment type="caution">
    <text evidence="6">The sequence shown here is derived from an EMBL/GenBank/DDBJ whole genome shotgun (WGS) entry which is preliminary data.</text>
</comment>
<feature type="DNA-binding region" description="OmpR/PhoB-type" evidence="4">
    <location>
        <begin position="1"/>
        <end position="92"/>
    </location>
</feature>
<reference evidence="6 7" key="1">
    <citation type="submission" date="2023-07" db="EMBL/GenBank/DDBJ databases">
        <title>Paenibacillus sp. JX-17 nov. isolated from soil.</title>
        <authorList>
            <person name="Wan Y."/>
            <person name="Liu B."/>
        </authorList>
    </citation>
    <scope>NUCLEOTIDE SEQUENCE [LARGE SCALE GENOMIC DNA]</scope>
    <source>
        <strain evidence="6 7">JX-17</strain>
    </source>
</reference>
<dbReference type="Gene3D" id="1.10.10.10">
    <property type="entry name" value="Winged helix-like DNA-binding domain superfamily/Winged helix DNA-binding domain"/>
    <property type="match status" value="1"/>
</dbReference>
<keyword evidence="2 4" id="KW-0238">DNA-binding</keyword>
<dbReference type="RefSeq" id="WP_305024553.1">
    <property type="nucleotide sequence ID" value="NZ_JAUQTB010000007.1"/>
</dbReference>
<dbReference type="InterPro" id="IPR016032">
    <property type="entry name" value="Sig_transdc_resp-reg_C-effctor"/>
</dbReference>
<name>A0ABT9CDL2_9BACL</name>
<dbReference type="CDD" id="cd00383">
    <property type="entry name" value="trans_reg_C"/>
    <property type="match status" value="1"/>
</dbReference>
<gene>
    <name evidence="6" type="ORF">Q5741_13090</name>
</gene>
<dbReference type="SUPFAM" id="SSF46894">
    <property type="entry name" value="C-terminal effector domain of the bipartite response regulators"/>
    <property type="match status" value="1"/>
</dbReference>
<keyword evidence="3" id="KW-0804">Transcription</keyword>
<evidence type="ECO:0000256" key="3">
    <source>
        <dbReference type="ARBA" id="ARBA00023163"/>
    </source>
</evidence>
<dbReference type="EMBL" id="JAUQTB010000007">
    <property type="protein sequence ID" value="MDO7907341.1"/>
    <property type="molecule type" value="Genomic_DNA"/>
</dbReference>
<dbReference type="InterPro" id="IPR001867">
    <property type="entry name" value="OmpR/PhoB-type_DNA-bd"/>
</dbReference>
<proteinExistence type="predicted"/>
<evidence type="ECO:0000256" key="2">
    <source>
        <dbReference type="ARBA" id="ARBA00023125"/>
    </source>
</evidence>
<dbReference type="SMART" id="SM00862">
    <property type="entry name" value="Trans_reg_C"/>
    <property type="match status" value="1"/>
</dbReference>
<dbReference type="Proteomes" id="UP001240171">
    <property type="component" value="Unassembled WGS sequence"/>
</dbReference>
<dbReference type="Pfam" id="PF00486">
    <property type="entry name" value="Trans_reg_C"/>
    <property type="match status" value="1"/>
</dbReference>
<keyword evidence="7" id="KW-1185">Reference proteome</keyword>
<evidence type="ECO:0000313" key="6">
    <source>
        <dbReference type="EMBL" id="MDO7907341.1"/>
    </source>
</evidence>
<dbReference type="PROSITE" id="PS51755">
    <property type="entry name" value="OMPR_PHOB"/>
    <property type="match status" value="1"/>
</dbReference>
<evidence type="ECO:0000259" key="5">
    <source>
        <dbReference type="PROSITE" id="PS51755"/>
    </source>
</evidence>
<evidence type="ECO:0000256" key="1">
    <source>
        <dbReference type="ARBA" id="ARBA00023015"/>
    </source>
</evidence>
<protein>
    <submittedName>
        <fullName evidence="6">Winged helix-turn-helix domain-containing protein</fullName>
    </submittedName>
</protein>
<feature type="domain" description="OmpR/PhoB-type" evidence="5">
    <location>
        <begin position="1"/>
        <end position="92"/>
    </location>
</feature>
<organism evidence="6 7">
    <name type="scientific">Paenibacillus lacisoli</name>
    <dbReference type="NCBI Taxonomy" id="3064525"/>
    <lineage>
        <taxon>Bacteria</taxon>
        <taxon>Bacillati</taxon>
        <taxon>Bacillota</taxon>
        <taxon>Bacilli</taxon>
        <taxon>Bacillales</taxon>
        <taxon>Paenibacillaceae</taxon>
        <taxon>Paenibacillus</taxon>
    </lineage>
</organism>
<dbReference type="InterPro" id="IPR036388">
    <property type="entry name" value="WH-like_DNA-bd_sf"/>
</dbReference>
<sequence>MLEIMFNPDGYVVTDGTRQLQLLPKEYALLQFLYFHRNQAFTRTQLLEQVWPLEYPVDRTVDDHIYRLRKKLGSWPGIAINTVRGYGYILTVSVSREEIKWANPSTQDKQMEQAIAEMLSRYHLFGQGHSMQALLAQQEVLGVRVDNFYRIYIRFIRGDSDPCQRGERQVTGFVMPVAIMEMYVHLWTGIWRKPRRLQFR</sequence>
<accession>A0ABT9CDL2</accession>
<keyword evidence="1" id="KW-0805">Transcription regulation</keyword>